<proteinExistence type="predicted"/>
<evidence type="ECO:0000256" key="1">
    <source>
        <dbReference type="SAM" id="MobiDB-lite"/>
    </source>
</evidence>
<feature type="transmembrane region" description="Helical" evidence="2">
    <location>
        <begin position="217"/>
        <end position="239"/>
    </location>
</feature>
<gene>
    <name evidence="3" type="ORF">F0415_06155</name>
</gene>
<feature type="transmembrane region" description="Helical" evidence="2">
    <location>
        <begin position="88"/>
        <end position="107"/>
    </location>
</feature>
<evidence type="ECO:0000313" key="3">
    <source>
        <dbReference type="EMBL" id="KAA2284834.1"/>
    </source>
</evidence>
<organism evidence="3 4">
    <name type="scientific">Arenimonas fontis</name>
    <dbReference type="NCBI Taxonomy" id="2608255"/>
    <lineage>
        <taxon>Bacteria</taxon>
        <taxon>Pseudomonadati</taxon>
        <taxon>Pseudomonadota</taxon>
        <taxon>Gammaproteobacteria</taxon>
        <taxon>Lysobacterales</taxon>
        <taxon>Lysobacteraceae</taxon>
        <taxon>Arenimonas</taxon>
    </lineage>
</organism>
<dbReference type="EMBL" id="VUOD01000004">
    <property type="protein sequence ID" value="KAA2284834.1"/>
    <property type="molecule type" value="Genomic_DNA"/>
</dbReference>
<comment type="caution">
    <text evidence="3">The sequence shown here is derived from an EMBL/GenBank/DDBJ whole genome shotgun (WGS) entry which is preliminary data.</text>
</comment>
<feature type="region of interest" description="Disordered" evidence="1">
    <location>
        <begin position="416"/>
        <end position="443"/>
    </location>
</feature>
<dbReference type="AlphaFoldDB" id="A0A5B2ZCC4"/>
<keyword evidence="2" id="KW-0472">Membrane</keyword>
<feature type="transmembrane region" description="Helical" evidence="2">
    <location>
        <begin position="303"/>
        <end position="330"/>
    </location>
</feature>
<protein>
    <recommendedName>
        <fullName evidence="5">NnrS family protein</fullName>
    </recommendedName>
</protein>
<sequence>MARLDIAQAPPPALPLRFLHTVPAWGVLAGLMLWEGETLMASHWSPATVALVHVFTLGVLGNAMFGSLLQFLPVAAQSPVRGGHRLGLLLHALLNLGAFCLVLGLWWPQLAPLRMLAAILLPTAFAGLAYACLPGLLARLRGSLLHAGVALSIGCGLATALLGGLLLAAMAGRVALPLLPLTGLHAALGVFGWALVLVASIGRVVMPMFQGTPVVPARAQSASVAAAVVLPLAGGVAWLCLEEPWPLRLSASLLLAGIALAGLWLQGRARKPGTALFLAWRFGLLALLAAALLLPWPGQGLRAGALVLGIGLPLLVLGMLMEIAAFLAWIELQHRCGRGVQLPGVQRLLSPARRLRVLQVFLLSAAALVTALAWPSPWLAYLAGLALALAWLSLAAALRRLRRDTNRWFAVLVPSDSAESPAHASDTSPYGPRQPGGPSAPGH</sequence>
<feature type="transmembrane region" description="Helical" evidence="2">
    <location>
        <begin position="245"/>
        <end position="265"/>
    </location>
</feature>
<dbReference type="RefSeq" id="WP_149860333.1">
    <property type="nucleotide sequence ID" value="NZ_VUOD01000004.1"/>
</dbReference>
<feature type="transmembrane region" description="Helical" evidence="2">
    <location>
        <begin position="277"/>
        <end position="297"/>
    </location>
</feature>
<feature type="transmembrane region" description="Helical" evidence="2">
    <location>
        <begin position="149"/>
        <end position="171"/>
    </location>
</feature>
<accession>A0A5B2ZCC4</accession>
<evidence type="ECO:0008006" key="5">
    <source>
        <dbReference type="Google" id="ProtNLM"/>
    </source>
</evidence>
<feature type="transmembrane region" description="Helical" evidence="2">
    <location>
        <begin position="380"/>
        <end position="398"/>
    </location>
</feature>
<dbReference type="Proteomes" id="UP000322165">
    <property type="component" value="Unassembled WGS sequence"/>
</dbReference>
<reference evidence="3 4" key="1">
    <citation type="submission" date="2019-09" db="EMBL/GenBank/DDBJ databases">
        <title>Arenimonas chukotkensis sp. nov., a bacterium isolated from Chukotka hot spring, Arctic region, Russia.</title>
        <authorList>
            <person name="Zayulina K.S."/>
            <person name="Prokofeva M.I."/>
            <person name="Elcheninov A.G."/>
            <person name="Novikov A."/>
            <person name="Kochetkova T.V."/>
            <person name="Kublanov I.V."/>
        </authorList>
    </citation>
    <scope>NUCLEOTIDE SEQUENCE [LARGE SCALE GENOMIC DNA]</scope>
    <source>
        <strain evidence="3 4">3729k</strain>
    </source>
</reference>
<evidence type="ECO:0000256" key="2">
    <source>
        <dbReference type="SAM" id="Phobius"/>
    </source>
</evidence>
<reference evidence="3 4" key="2">
    <citation type="submission" date="2019-09" db="EMBL/GenBank/DDBJ databases">
        <authorList>
            <person name="Mazur A."/>
        </authorList>
    </citation>
    <scope>NUCLEOTIDE SEQUENCE [LARGE SCALE GENOMIC DNA]</scope>
    <source>
        <strain evidence="3 4">3729k</strain>
    </source>
</reference>
<evidence type="ECO:0000313" key="4">
    <source>
        <dbReference type="Proteomes" id="UP000322165"/>
    </source>
</evidence>
<feature type="transmembrane region" description="Helical" evidence="2">
    <location>
        <begin position="12"/>
        <end position="34"/>
    </location>
</feature>
<name>A0A5B2ZCC4_9GAMM</name>
<feature type="transmembrane region" description="Helical" evidence="2">
    <location>
        <begin position="183"/>
        <end position="205"/>
    </location>
</feature>
<feature type="transmembrane region" description="Helical" evidence="2">
    <location>
        <begin position="357"/>
        <end position="374"/>
    </location>
</feature>
<feature type="transmembrane region" description="Helical" evidence="2">
    <location>
        <begin position="113"/>
        <end position="137"/>
    </location>
</feature>
<feature type="transmembrane region" description="Helical" evidence="2">
    <location>
        <begin position="54"/>
        <end position="76"/>
    </location>
</feature>
<keyword evidence="2" id="KW-0812">Transmembrane</keyword>
<keyword evidence="2" id="KW-1133">Transmembrane helix</keyword>
<keyword evidence="4" id="KW-1185">Reference proteome</keyword>